<evidence type="ECO:0000256" key="3">
    <source>
        <dbReference type="ARBA" id="ARBA00022692"/>
    </source>
</evidence>
<organism evidence="7 8">
    <name type="scientific">Mycoplasmopsis gallopavonis</name>
    <dbReference type="NCBI Taxonomy" id="76629"/>
    <lineage>
        <taxon>Bacteria</taxon>
        <taxon>Bacillati</taxon>
        <taxon>Mycoplasmatota</taxon>
        <taxon>Mycoplasmoidales</taxon>
        <taxon>Metamycoplasmataceae</taxon>
        <taxon>Mycoplasmopsis</taxon>
    </lineage>
</organism>
<dbReference type="PANTHER" id="PTHR42770:SF18">
    <property type="entry name" value="ARGININE_AGMATINE ANTIPORTER"/>
    <property type="match status" value="1"/>
</dbReference>
<feature type="transmembrane region" description="Helical" evidence="6">
    <location>
        <begin position="293"/>
        <end position="312"/>
    </location>
</feature>
<keyword evidence="3 6" id="KW-0812">Transmembrane</keyword>
<dbReference type="RefSeq" id="WP_119571861.1">
    <property type="nucleotide sequence ID" value="NZ_LR215032.1"/>
</dbReference>
<keyword evidence="2" id="KW-1003">Cell membrane</keyword>
<feature type="transmembrane region" description="Helical" evidence="6">
    <location>
        <begin position="324"/>
        <end position="345"/>
    </location>
</feature>
<accession>A0A449AZY4</accession>
<proteinExistence type="predicted"/>
<keyword evidence="8" id="KW-1185">Reference proteome</keyword>
<feature type="transmembrane region" description="Helical" evidence="6">
    <location>
        <begin position="227"/>
        <end position="246"/>
    </location>
</feature>
<dbReference type="PIRSF" id="PIRSF006060">
    <property type="entry name" value="AA_transporter"/>
    <property type="match status" value="1"/>
</dbReference>
<dbReference type="Gene3D" id="1.20.1740.10">
    <property type="entry name" value="Amino acid/polyamine transporter I"/>
    <property type="match status" value="1"/>
</dbReference>
<comment type="subcellular location">
    <subcellularLocation>
        <location evidence="1">Cell membrane</location>
        <topology evidence="1">Multi-pass membrane protein</topology>
    </subcellularLocation>
</comment>
<evidence type="ECO:0000256" key="4">
    <source>
        <dbReference type="ARBA" id="ARBA00022989"/>
    </source>
</evidence>
<keyword evidence="4 6" id="KW-1133">Transmembrane helix</keyword>
<keyword evidence="7" id="KW-0614">Plasmid</keyword>
<evidence type="ECO:0000313" key="7">
    <source>
        <dbReference type="EMBL" id="VEU73026.1"/>
    </source>
</evidence>
<dbReference type="GO" id="GO:0022857">
    <property type="term" value="F:transmembrane transporter activity"/>
    <property type="evidence" value="ECO:0007669"/>
    <property type="project" value="InterPro"/>
</dbReference>
<evidence type="ECO:0000256" key="2">
    <source>
        <dbReference type="ARBA" id="ARBA00022475"/>
    </source>
</evidence>
<feature type="transmembrane region" description="Helical" evidence="6">
    <location>
        <begin position="420"/>
        <end position="440"/>
    </location>
</feature>
<feature type="transmembrane region" description="Helical" evidence="6">
    <location>
        <begin position="119"/>
        <end position="143"/>
    </location>
</feature>
<evidence type="ECO:0000313" key="8">
    <source>
        <dbReference type="Proteomes" id="UP000289862"/>
    </source>
</evidence>
<dbReference type="OrthoDB" id="396415at2"/>
<dbReference type="Proteomes" id="UP000289862">
    <property type="component" value="Plasmid 2"/>
</dbReference>
<name>A0A449AZY4_9BACT</name>
<dbReference type="PANTHER" id="PTHR42770">
    <property type="entry name" value="AMINO ACID TRANSPORTER-RELATED"/>
    <property type="match status" value="1"/>
</dbReference>
<dbReference type="AlphaFoldDB" id="A0A449AZY4"/>
<reference evidence="7 8" key="1">
    <citation type="submission" date="2019-01" db="EMBL/GenBank/DDBJ databases">
        <authorList>
            <consortium name="Pathogen Informatics"/>
        </authorList>
    </citation>
    <scope>NUCLEOTIDE SEQUENCE [LARGE SCALE GENOMIC DNA]</scope>
    <source>
        <strain evidence="7 8">NCTC10186</strain>
        <plasmid evidence="8">2</plasmid>
    </source>
</reference>
<dbReference type="EMBL" id="LR215032">
    <property type="protein sequence ID" value="VEU73026.1"/>
    <property type="molecule type" value="Genomic_DNA"/>
</dbReference>
<feature type="transmembrane region" description="Helical" evidence="6">
    <location>
        <begin position="12"/>
        <end position="30"/>
    </location>
</feature>
<feature type="transmembrane region" description="Helical" evidence="6">
    <location>
        <begin position="392"/>
        <end position="414"/>
    </location>
</feature>
<dbReference type="InterPro" id="IPR050367">
    <property type="entry name" value="APC_superfamily"/>
</dbReference>
<feature type="transmembrane region" description="Helical" evidence="6">
    <location>
        <begin position="36"/>
        <end position="58"/>
    </location>
</feature>
<dbReference type="InterPro" id="IPR002293">
    <property type="entry name" value="AA/rel_permease1"/>
</dbReference>
<sequence>MSLKSSYFNSRTFTLLAINYVVGFGFVATISKIAKLGIWALAVILPTALIALGVVLVFSRLVNEFPKDQGGSFSYANRVSKGNFAFFVGWNQYIQGPLYAGSGTLFLVKAAQIFTDQTWILNLVRGVSIVFFILLIFISTFGVTLSKKVIFFNMLIKWIVLAIGFGGLVYLAFNQRMLVANFTSKLGTKVDTFLIFSSSLTFMFAFGGIEMLPTLAPNTKFQNFRKILMTAFIFVFTFYLIGYLLFVSTNLIKDDQTAFISIYRLTMGLAGTIIFAVYIITYNIASSLTSTLAYGRTLAALSNAGYLPKFLGLANKENEFKNAIWFNFGLTVISLLIFSLLPLFIPSLNNFFDSVINLGTICFLMQYIMTFISALILEWRKEIKPIFIVEKILYVVVILLVGAIMLVNFFPFLAGSSFKLADTIVLVSYVIANLLGFGFYKFTQRQRDLHG</sequence>
<dbReference type="GO" id="GO:0005886">
    <property type="term" value="C:plasma membrane"/>
    <property type="evidence" value="ECO:0007669"/>
    <property type="project" value="UniProtKB-SubCell"/>
</dbReference>
<evidence type="ECO:0000256" key="5">
    <source>
        <dbReference type="ARBA" id="ARBA00023136"/>
    </source>
</evidence>
<feature type="transmembrane region" description="Helical" evidence="6">
    <location>
        <begin position="149"/>
        <end position="173"/>
    </location>
</feature>
<evidence type="ECO:0000256" key="1">
    <source>
        <dbReference type="ARBA" id="ARBA00004651"/>
    </source>
</evidence>
<gene>
    <name evidence="7" type="ORF">NCTC10186_00515</name>
</gene>
<keyword evidence="5 6" id="KW-0472">Membrane</keyword>
<evidence type="ECO:0008006" key="9">
    <source>
        <dbReference type="Google" id="ProtNLM"/>
    </source>
</evidence>
<feature type="transmembrane region" description="Helical" evidence="6">
    <location>
        <begin position="193"/>
        <end position="215"/>
    </location>
</feature>
<dbReference type="KEGG" id="mgal:NCTC10186_00515"/>
<protein>
    <recommendedName>
        <fullName evidence="9">Amino acid permease</fullName>
    </recommendedName>
</protein>
<feature type="transmembrane region" description="Helical" evidence="6">
    <location>
        <begin position="258"/>
        <end position="281"/>
    </location>
</feature>
<dbReference type="Pfam" id="PF13520">
    <property type="entry name" value="AA_permease_2"/>
    <property type="match status" value="1"/>
</dbReference>
<feature type="transmembrane region" description="Helical" evidence="6">
    <location>
        <begin position="357"/>
        <end position="380"/>
    </location>
</feature>
<evidence type="ECO:0000256" key="6">
    <source>
        <dbReference type="SAM" id="Phobius"/>
    </source>
</evidence>
<geneLocation type="plasmid" evidence="7 8">
    <name>2</name>
</geneLocation>